<protein>
    <recommendedName>
        <fullName evidence="3">Rhamnan synthesis protein F</fullName>
    </recommendedName>
</protein>
<dbReference type="Pfam" id="PF05045">
    <property type="entry name" value="RgpF"/>
    <property type="match status" value="1"/>
</dbReference>
<sequence length="696" mass="80896">MAADNRLGIFQMQDEDGIVDDYIEHLLADIIRNVKHLVIVCNGSINEEGLETLQTYTTDVFIRKNEGFDASAIKETLEDLLGWKRVYQYDELVIVNNSCYGPLYPLEIVFEKMKQKEIDFWGLTEQPSLPNKSSSQTIDSYYLPAHIQTYFLVIRNRLLHSEDFRRFWSTLPQIHTYQEAAIHYEARLTVFFTELGYVRDTYVDSELFTVENPEDNYAYGWHESYRLLAECKCPLIKRENFSNPLKETLEISAGEDMSHVLAFIREHTNYNENMIWDHLLRVCNVTDLYETMHLNYIFSTRTREAVQPIHIHNKAAVITHIYYPDLVDKCFEYIIQIPEEIDVIVTTSREDTRERIADYFSRHRIRNGHIVFSRNRGREQSALLVQCKDLLLRYEYLCFVHDKKVSGAVGVAKIGQSFMDLLWTNTLKSSAYIWNVLDCFEKNPRLGWLAPPAPHHASYLGVSAESWTSSYQATKILSDRLGLDDKLSEEKGPFALGTAFWCRTQALKSLFEYGFKYEDFAEEPMPIDGTISHAIERIFPYVAQHEGYYSGVMMTEEYAAIQIVNYRYMVNGIIRELKKKSGIPYYSYSYRNALDMAKGADIYHFALQHKKVFIYGAGDIGLKCAANLIAEQVDFQGFIVSDGHRTKIRLLDHPIYELSEIKADDEMGVILALNLSHIRQVISVLEEREFRNLFYL</sequence>
<dbReference type="Proteomes" id="UP000665561">
    <property type="component" value="Unassembled WGS sequence"/>
</dbReference>
<comment type="caution">
    <text evidence="1">The sequence shown here is derived from an EMBL/GenBank/DDBJ whole genome shotgun (WGS) entry which is preliminary data.</text>
</comment>
<accession>A0ABW9XVK2</accession>
<evidence type="ECO:0000313" key="1">
    <source>
        <dbReference type="EMBL" id="NBD26702.1"/>
    </source>
</evidence>
<keyword evidence="2" id="KW-1185">Reference proteome</keyword>
<evidence type="ECO:0008006" key="3">
    <source>
        <dbReference type="Google" id="ProtNLM"/>
    </source>
</evidence>
<name>A0ABW9XVK2_9BACL</name>
<proteinExistence type="predicted"/>
<dbReference type="RefSeq" id="WP_161745726.1">
    <property type="nucleotide sequence ID" value="NZ_JAAAMV010000023.1"/>
</dbReference>
<organism evidence="1 2">
    <name type="scientific">Paenibacillus glycinis</name>
    <dbReference type="NCBI Taxonomy" id="2697035"/>
    <lineage>
        <taxon>Bacteria</taxon>
        <taxon>Bacillati</taxon>
        <taxon>Bacillota</taxon>
        <taxon>Bacilli</taxon>
        <taxon>Bacillales</taxon>
        <taxon>Paenibacillaceae</taxon>
        <taxon>Paenibacillus</taxon>
    </lineage>
</organism>
<dbReference type="InterPro" id="IPR007739">
    <property type="entry name" value="RgpF"/>
</dbReference>
<gene>
    <name evidence="1" type="ORF">GT019_22745</name>
</gene>
<dbReference type="EMBL" id="JAAAMV010000023">
    <property type="protein sequence ID" value="NBD26702.1"/>
    <property type="molecule type" value="Genomic_DNA"/>
</dbReference>
<evidence type="ECO:0000313" key="2">
    <source>
        <dbReference type="Proteomes" id="UP000665561"/>
    </source>
</evidence>
<reference evidence="1 2" key="1">
    <citation type="submission" date="2020-01" db="EMBL/GenBank/DDBJ databases">
        <title>Paenibacillus soybeanensis sp. nov. isolated from the nodules of soybean (Glycine max(L.) Merr).</title>
        <authorList>
            <person name="Wang H."/>
        </authorList>
    </citation>
    <scope>NUCLEOTIDE SEQUENCE [LARGE SCALE GENOMIC DNA]</scope>
    <source>
        <strain evidence="1 2">T1</strain>
    </source>
</reference>